<evidence type="ECO:0000256" key="6">
    <source>
        <dbReference type="ARBA" id="ARBA00022989"/>
    </source>
</evidence>
<sequence>MMNQQISLRVRSYWLLILIECVDRRKWKDFYNTCYTRHDGSRRWRGVSQQRHEYSLCTTQAWIMNATVRDNILFGKEFDAQKYNKTVKACALLSDFEQLAAGDQTEIGERGINLSGGQKQRISLARAAYSDADLFLLDDPLSAVDAHVGQHLFTHCLKDLLKDKTVLFVTHQLQFLTDCDYILVMKDGQITEEGTHNCLMGLSGGEYSNLIKTFYDSKEHTNDNEKQDLSTFDVELESVKTSSKCFKKPKKVSLEMKPESIQDLQQKSDAGNLTTAEEISHDTVKVSTLSGYLKSWWWSKSCFTCDRSYNIVHRVSMFY</sequence>
<dbReference type="AlphaFoldDB" id="A0A7J7KPQ7"/>
<evidence type="ECO:0000259" key="8">
    <source>
        <dbReference type="PROSITE" id="PS50893"/>
    </source>
</evidence>
<dbReference type="InterPro" id="IPR003439">
    <property type="entry name" value="ABC_transporter-like_ATP-bd"/>
</dbReference>
<dbReference type="Pfam" id="PF00005">
    <property type="entry name" value="ABC_tran"/>
    <property type="match status" value="1"/>
</dbReference>
<feature type="domain" description="ABC transporter" evidence="8">
    <location>
        <begin position="1"/>
        <end position="212"/>
    </location>
</feature>
<dbReference type="PANTHER" id="PTHR24223">
    <property type="entry name" value="ATP-BINDING CASSETTE SUB-FAMILY C"/>
    <property type="match status" value="1"/>
</dbReference>
<dbReference type="Proteomes" id="UP000593567">
    <property type="component" value="Unassembled WGS sequence"/>
</dbReference>
<keyword evidence="4" id="KW-0547">Nucleotide-binding</keyword>
<evidence type="ECO:0000256" key="4">
    <source>
        <dbReference type="ARBA" id="ARBA00022741"/>
    </source>
</evidence>
<accession>A0A7J7KPQ7</accession>
<dbReference type="PANTHER" id="PTHR24223:SF447">
    <property type="entry name" value="MULTIDRUG RESISTANCE-ASSOCIATED PROTEIN 5"/>
    <property type="match status" value="1"/>
</dbReference>
<keyword evidence="5" id="KW-0067">ATP-binding</keyword>
<evidence type="ECO:0000256" key="1">
    <source>
        <dbReference type="ARBA" id="ARBA00004141"/>
    </source>
</evidence>
<dbReference type="Gene3D" id="3.40.50.300">
    <property type="entry name" value="P-loop containing nucleotide triphosphate hydrolases"/>
    <property type="match status" value="1"/>
</dbReference>
<reference evidence="9" key="1">
    <citation type="submission" date="2020-06" db="EMBL/GenBank/DDBJ databases">
        <title>Draft genome of Bugula neritina, a colonial animal packing powerful symbionts and potential medicines.</title>
        <authorList>
            <person name="Rayko M."/>
        </authorList>
    </citation>
    <scope>NUCLEOTIDE SEQUENCE [LARGE SCALE GENOMIC DNA]</scope>
    <source>
        <strain evidence="9">Kwan_BN1</strain>
    </source>
</reference>
<dbReference type="GO" id="GO:0042626">
    <property type="term" value="F:ATPase-coupled transmembrane transporter activity"/>
    <property type="evidence" value="ECO:0007669"/>
    <property type="project" value="TreeGrafter"/>
</dbReference>
<evidence type="ECO:0000256" key="5">
    <source>
        <dbReference type="ARBA" id="ARBA00022840"/>
    </source>
</evidence>
<evidence type="ECO:0000256" key="7">
    <source>
        <dbReference type="ARBA" id="ARBA00023136"/>
    </source>
</evidence>
<dbReference type="GO" id="GO:0016020">
    <property type="term" value="C:membrane"/>
    <property type="evidence" value="ECO:0007669"/>
    <property type="project" value="UniProtKB-SubCell"/>
</dbReference>
<proteinExistence type="predicted"/>
<dbReference type="OrthoDB" id="6500128at2759"/>
<dbReference type="CDD" id="cd03250">
    <property type="entry name" value="ABCC_MRP_domain1"/>
    <property type="match status" value="1"/>
</dbReference>
<dbReference type="GO" id="GO:0016887">
    <property type="term" value="F:ATP hydrolysis activity"/>
    <property type="evidence" value="ECO:0007669"/>
    <property type="project" value="InterPro"/>
</dbReference>
<dbReference type="EMBL" id="VXIV02000169">
    <property type="protein sequence ID" value="KAF6040171.1"/>
    <property type="molecule type" value="Genomic_DNA"/>
</dbReference>
<keyword evidence="10" id="KW-1185">Reference proteome</keyword>
<keyword evidence="6" id="KW-1133">Transmembrane helix</keyword>
<dbReference type="InterPro" id="IPR027417">
    <property type="entry name" value="P-loop_NTPase"/>
</dbReference>
<gene>
    <name evidence="9" type="ORF">EB796_001523</name>
</gene>
<dbReference type="InterPro" id="IPR017871">
    <property type="entry name" value="ABC_transporter-like_CS"/>
</dbReference>
<evidence type="ECO:0000313" key="9">
    <source>
        <dbReference type="EMBL" id="KAF6040171.1"/>
    </source>
</evidence>
<comment type="caution">
    <text evidence="9">The sequence shown here is derived from an EMBL/GenBank/DDBJ whole genome shotgun (WGS) entry which is preliminary data.</text>
</comment>
<comment type="subcellular location">
    <subcellularLocation>
        <location evidence="1">Membrane</location>
        <topology evidence="1">Multi-pass membrane protein</topology>
    </subcellularLocation>
</comment>
<evidence type="ECO:0000256" key="3">
    <source>
        <dbReference type="ARBA" id="ARBA00022692"/>
    </source>
</evidence>
<dbReference type="SUPFAM" id="SSF52540">
    <property type="entry name" value="P-loop containing nucleoside triphosphate hydrolases"/>
    <property type="match status" value="1"/>
</dbReference>
<name>A0A7J7KPQ7_BUGNE</name>
<dbReference type="FunFam" id="3.40.50.300:FF:000997">
    <property type="entry name" value="Multidrug resistance-associated protein 1"/>
    <property type="match status" value="1"/>
</dbReference>
<organism evidence="9 10">
    <name type="scientific">Bugula neritina</name>
    <name type="common">Brown bryozoan</name>
    <name type="synonym">Sertularia neritina</name>
    <dbReference type="NCBI Taxonomy" id="10212"/>
    <lineage>
        <taxon>Eukaryota</taxon>
        <taxon>Metazoa</taxon>
        <taxon>Spiralia</taxon>
        <taxon>Lophotrochozoa</taxon>
        <taxon>Bryozoa</taxon>
        <taxon>Gymnolaemata</taxon>
        <taxon>Cheilostomatida</taxon>
        <taxon>Flustrina</taxon>
        <taxon>Buguloidea</taxon>
        <taxon>Bugulidae</taxon>
        <taxon>Bugula</taxon>
    </lineage>
</organism>
<keyword evidence="3" id="KW-0812">Transmembrane</keyword>
<evidence type="ECO:0000313" key="10">
    <source>
        <dbReference type="Proteomes" id="UP000593567"/>
    </source>
</evidence>
<dbReference type="GO" id="GO:0005524">
    <property type="term" value="F:ATP binding"/>
    <property type="evidence" value="ECO:0007669"/>
    <property type="project" value="UniProtKB-KW"/>
</dbReference>
<keyword evidence="7" id="KW-0472">Membrane</keyword>
<protein>
    <recommendedName>
        <fullName evidence="8">ABC transporter domain-containing protein</fullName>
    </recommendedName>
</protein>
<keyword evidence="2" id="KW-0813">Transport</keyword>
<dbReference type="PROSITE" id="PS00211">
    <property type="entry name" value="ABC_TRANSPORTER_1"/>
    <property type="match status" value="1"/>
</dbReference>
<dbReference type="InterPro" id="IPR050173">
    <property type="entry name" value="ABC_transporter_C-like"/>
</dbReference>
<evidence type="ECO:0000256" key="2">
    <source>
        <dbReference type="ARBA" id="ARBA00022448"/>
    </source>
</evidence>
<dbReference type="PROSITE" id="PS50893">
    <property type="entry name" value="ABC_TRANSPORTER_2"/>
    <property type="match status" value="1"/>
</dbReference>